<keyword evidence="3 8" id="KW-0812">Transmembrane</keyword>
<evidence type="ECO:0000256" key="1">
    <source>
        <dbReference type="ARBA" id="ARBA00004141"/>
    </source>
</evidence>
<gene>
    <name evidence="9" type="ORF">BDZ90DRAFT_231685</name>
</gene>
<dbReference type="PROSITE" id="PS50283">
    <property type="entry name" value="NA_SOLUT_SYMP_3"/>
    <property type="match status" value="1"/>
</dbReference>
<dbReference type="OrthoDB" id="6132759at2759"/>
<dbReference type="CDD" id="cd11476">
    <property type="entry name" value="SLC5sbd_DUR3"/>
    <property type="match status" value="1"/>
</dbReference>
<sequence>MAQASPAQVLPPGAGWAVVVALAVGFSGLMLAIIFVQRRYSGLTNDNEEFSSASRSVKPGLVAAGIVSAWTWSATLLQSAATGYKFGIAGPLAYAAGATVQVLLFAVIASNLKLNAPFVNTFLQVVRVRWGKPLHILLTTFSLATNVLVSSMLILGGSSTVNQLTGMPVLAAVWLTPIGIAGYVLIGGLRSSLIADYTHTAVLVALILAFAFTVYAASPKIGSFSRMAELLELAPKVDGNAAGSYLTMRSKPGLLFGIINVLGNFAAVFGDQSYAQRAIAVKGDQATKGFILGGLAWTAIPLGIATSLGLAARALTGQDPEMAVLTAEQVSQGLPAPAAAAALLGKSGAVMMLVLLFLAVTSASAAQLVAVSSVLSYDVYQPYINPAATSRQLFFVSHAGIVAWALAMSAFGTIFNYATISMGWLYVAMGILVGPSVVSIFCCTTWSKANRTSCFVAPIVAEIVAIAVWLGSAKGLEGEVTITSTSADYPLVAGNLVAVLLPALIIVPWSLWKPEAYDWEATRSINAPWRNEAAPSSLTSSSEKIGDGDKDKISMPRGDDTAVATLEYDRLATLRAAGLDPQALVASRRLAVRTALLLSFILLILVPAMACIPRTFSHAGFAAWGSIIIGWLFVTAFIVVVYPVWESRESLGAVIKGVVKDLTGNT</sequence>
<dbReference type="EMBL" id="KZ819666">
    <property type="protein sequence ID" value="PWN27907.1"/>
    <property type="molecule type" value="Genomic_DNA"/>
</dbReference>
<dbReference type="GeneID" id="37027776"/>
<protein>
    <submittedName>
        <fullName evidence="9">Putative DUR3-urea permease</fullName>
    </submittedName>
</protein>
<dbReference type="Proteomes" id="UP000245884">
    <property type="component" value="Unassembled WGS sequence"/>
</dbReference>
<feature type="transmembrane region" description="Helical" evidence="8">
    <location>
        <begin position="253"/>
        <end position="270"/>
    </location>
</feature>
<dbReference type="InterPro" id="IPR038377">
    <property type="entry name" value="Na/Glc_symporter_sf"/>
</dbReference>
<dbReference type="InterPro" id="IPR001734">
    <property type="entry name" value="Na/solute_symporter"/>
</dbReference>
<evidence type="ECO:0000256" key="3">
    <source>
        <dbReference type="ARBA" id="ARBA00022692"/>
    </source>
</evidence>
<dbReference type="PANTHER" id="PTHR46154">
    <property type="match status" value="1"/>
</dbReference>
<dbReference type="STRING" id="1569628.A0A316URJ8"/>
<feature type="transmembrane region" description="Helical" evidence="8">
    <location>
        <begin position="57"/>
        <end position="80"/>
    </location>
</feature>
<feature type="transmembrane region" description="Helical" evidence="8">
    <location>
        <begin position="455"/>
        <end position="472"/>
    </location>
</feature>
<feature type="transmembrane region" description="Helical" evidence="8">
    <location>
        <begin position="14"/>
        <end position="36"/>
    </location>
</feature>
<feature type="transmembrane region" description="Helical" evidence="8">
    <location>
        <begin position="290"/>
        <end position="312"/>
    </location>
</feature>
<keyword evidence="5 8" id="KW-0472">Membrane</keyword>
<dbReference type="GO" id="GO:0015204">
    <property type="term" value="F:urea transmembrane transporter activity"/>
    <property type="evidence" value="ECO:0007669"/>
    <property type="project" value="InterPro"/>
</dbReference>
<evidence type="ECO:0000256" key="5">
    <source>
        <dbReference type="ARBA" id="ARBA00023136"/>
    </source>
</evidence>
<evidence type="ECO:0000256" key="7">
    <source>
        <dbReference type="SAM" id="MobiDB-lite"/>
    </source>
</evidence>
<proteinExistence type="inferred from homology"/>
<keyword evidence="10" id="KW-1185">Reference proteome</keyword>
<feature type="transmembrane region" description="Helical" evidence="8">
    <location>
        <begin position="595"/>
        <end position="616"/>
    </location>
</feature>
<evidence type="ECO:0000256" key="2">
    <source>
        <dbReference type="ARBA" id="ARBA00006434"/>
    </source>
</evidence>
<reference evidence="9 10" key="1">
    <citation type="journal article" date="2018" name="Mol. Biol. Evol.">
        <title>Broad Genomic Sampling Reveals a Smut Pathogenic Ancestry of the Fungal Clade Ustilaginomycotina.</title>
        <authorList>
            <person name="Kijpornyongpan T."/>
            <person name="Mondo S.J."/>
            <person name="Barry K."/>
            <person name="Sandor L."/>
            <person name="Lee J."/>
            <person name="Lipzen A."/>
            <person name="Pangilinan J."/>
            <person name="LaButti K."/>
            <person name="Hainaut M."/>
            <person name="Henrissat B."/>
            <person name="Grigoriev I.V."/>
            <person name="Spatafora J.W."/>
            <person name="Aime M.C."/>
        </authorList>
    </citation>
    <scope>NUCLEOTIDE SEQUENCE [LARGE SCALE GENOMIC DNA]</scope>
    <source>
        <strain evidence="9 10">MCA 5214</strain>
    </source>
</reference>
<feature type="transmembrane region" description="Helical" evidence="8">
    <location>
        <begin position="492"/>
        <end position="512"/>
    </location>
</feature>
<evidence type="ECO:0000313" key="10">
    <source>
        <dbReference type="Proteomes" id="UP000245884"/>
    </source>
</evidence>
<keyword evidence="4 8" id="KW-1133">Transmembrane helix</keyword>
<feature type="transmembrane region" description="Helical" evidence="8">
    <location>
        <begin position="133"/>
        <end position="155"/>
    </location>
</feature>
<feature type="transmembrane region" description="Helical" evidence="8">
    <location>
        <begin position="167"/>
        <end position="186"/>
    </location>
</feature>
<feature type="compositionally biased region" description="Polar residues" evidence="7">
    <location>
        <begin position="534"/>
        <end position="543"/>
    </location>
</feature>
<comment type="similarity">
    <text evidence="2 6">Belongs to the sodium:solute symporter (SSF) (TC 2.A.21) family.</text>
</comment>
<feature type="transmembrane region" description="Helical" evidence="8">
    <location>
        <begin position="424"/>
        <end position="443"/>
    </location>
</feature>
<name>A0A316URJ8_9BASI</name>
<evidence type="ECO:0000256" key="8">
    <source>
        <dbReference type="SAM" id="Phobius"/>
    </source>
</evidence>
<dbReference type="Gene3D" id="1.20.1730.10">
    <property type="entry name" value="Sodium/glucose cotransporter"/>
    <property type="match status" value="1"/>
</dbReference>
<accession>A0A316URJ8</accession>
<evidence type="ECO:0000256" key="6">
    <source>
        <dbReference type="RuleBase" id="RU362091"/>
    </source>
</evidence>
<evidence type="ECO:0000313" key="9">
    <source>
        <dbReference type="EMBL" id="PWN27907.1"/>
    </source>
</evidence>
<dbReference type="GO" id="GO:0005886">
    <property type="term" value="C:plasma membrane"/>
    <property type="evidence" value="ECO:0007669"/>
    <property type="project" value="TreeGrafter"/>
</dbReference>
<dbReference type="PANTHER" id="PTHR46154:SF2">
    <property type="entry name" value="SOLUTE SYMPORTER FAMILY TRANSPORTER (AFU_ORTHOLOGUE AFUA_6G03200)"/>
    <property type="match status" value="1"/>
</dbReference>
<organism evidence="9 10">
    <name type="scientific">Jaminaea rosea</name>
    <dbReference type="NCBI Taxonomy" id="1569628"/>
    <lineage>
        <taxon>Eukaryota</taxon>
        <taxon>Fungi</taxon>
        <taxon>Dikarya</taxon>
        <taxon>Basidiomycota</taxon>
        <taxon>Ustilaginomycotina</taxon>
        <taxon>Exobasidiomycetes</taxon>
        <taxon>Microstromatales</taxon>
        <taxon>Microstromatales incertae sedis</taxon>
        <taxon>Jaminaea</taxon>
    </lineage>
</organism>
<dbReference type="RefSeq" id="XP_025362519.1">
    <property type="nucleotide sequence ID" value="XM_025505953.1"/>
</dbReference>
<dbReference type="Pfam" id="PF00474">
    <property type="entry name" value="SSF"/>
    <property type="match status" value="1"/>
</dbReference>
<feature type="transmembrane region" description="Helical" evidence="8">
    <location>
        <begin position="622"/>
        <end position="645"/>
    </location>
</feature>
<feature type="region of interest" description="Disordered" evidence="7">
    <location>
        <begin position="532"/>
        <end position="551"/>
    </location>
</feature>
<evidence type="ECO:0000256" key="4">
    <source>
        <dbReference type="ARBA" id="ARBA00022989"/>
    </source>
</evidence>
<dbReference type="InterPro" id="IPR031155">
    <property type="entry name" value="DUR"/>
</dbReference>
<feature type="transmembrane region" description="Helical" evidence="8">
    <location>
        <begin position="349"/>
        <end position="372"/>
    </location>
</feature>
<feature type="transmembrane region" description="Helical" evidence="8">
    <location>
        <begin position="198"/>
        <end position="217"/>
    </location>
</feature>
<feature type="transmembrane region" description="Helical" evidence="8">
    <location>
        <begin position="393"/>
        <end position="418"/>
    </location>
</feature>
<comment type="subcellular location">
    <subcellularLocation>
        <location evidence="1">Membrane</location>
        <topology evidence="1">Multi-pass membrane protein</topology>
    </subcellularLocation>
</comment>
<feature type="transmembrane region" description="Helical" evidence="8">
    <location>
        <begin position="92"/>
        <end position="112"/>
    </location>
</feature>
<dbReference type="AlphaFoldDB" id="A0A316URJ8"/>